<reference evidence="2" key="1">
    <citation type="journal article" date="2024" name="Front. Bioeng. Biotechnol.">
        <title>Genome-scale model development and genomic sequencing of the oleaginous clade Lipomyces.</title>
        <authorList>
            <person name="Czajka J.J."/>
            <person name="Han Y."/>
            <person name="Kim J."/>
            <person name="Mondo S.J."/>
            <person name="Hofstad B.A."/>
            <person name="Robles A."/>
            <person name="Haridas S."/>
            <person name="Riley R."/>
            <person name="LaButti K."/>
            <person name="Pangilinan J."/>
            <person name="Andreopoulos W."/>
            <person name="Lipzen A."/>
            <person name="Yan J."/>
            <person name="Wang M."/>
            <person name="Ng V."/>
            <person name="Grigoriev I.V."/>
            <person name="Spatafora J.W."/>
            <person name="Magnuson J.K."/>
            <person name="Baker S.E."/>
            <person name="Pomraning K.R."/>
        </authorList>
    </citation>
    <scope>NUCLEOTIDE SEQUENCE [LARGE SCALE GENOMIC DNA]</scope>
    <source>
        <strain evidence="2">CBS 7786</strain>
    </source>
</reference>
<evidence type="ECO:0000313" key="1">
    <source>
        <dbReference type="EMBL" id="KAK9235518.1"/>
    </source>
</evidence>
<keyword evidence="2" id="KW-1185">Reference proteome</keyword>
<evidence type="ECO:0000313" key="2">
    <source>
        <dbReference type="Proteomes" id="UP001433508"/>
    </source>
</evidence>
<protein>
    <submittedName>
        <fullName evidence="1">Uncharacterized protein</fullName>
    </submittedName>
</protein>
<name>A0ACC3SV40_LIPKO</name>
<sequence length="308" mass="34822">MLESVLAFGANVWIAAAYTLEIAAPFVLAHRIRQTRRDLPGALDLQGISADYIILSVQSCVYRIIYIFKYIFPSSLLVQQHAARYYHSPDINKFAILSELPYCLSTLVAIALILLPRFTSTTAQLRLRFSTIAKFVSGVAFTATTTAYLLATLVKFDPATGMGFWGLFYIDSVDLLKGVADFLDCVRFWPQVVINWEEGNTIAFDTAYPHLLLNAAACRGVGMLFAALAQDDIRLATRPAGTFLYLYYIAVVCGVFYFQAYWVYRRDNARIRRGFTKRSEEDGTDDVPRRTREEETIGLMPLMQQHLE</sequence>
<proteinExistence type="predicted"/>
<dbReference type="EMBL" id="MU971413">
    <property type="protein sequence ID" value="KAK9235518.1"/>
    <property type="molecule type" value="Genomic_DNA"/>
</dbReference>
<dbReference type="Proteomes" id="UP001433508">
    <property type="component" value="Unassembled WGS sequence"/>
</dbReference>
<accession>A0ACC3SV40</accession>
<gene>
    <name evidence="1" type="ORF">V1525DRAFT_409790</name>
</gene>
<organism evidence="1 2">
    <name type="scientific">Lipomyces kononenkoae</name>
    <name type="common">Yeast</name>
    <dbReference type="NCBI Taxonomy" id="34357"/>
    <lineage>
        <taxon>Eukaryota</taxon>
        <taxon>Fungi</taxon>
        <taxon>Dikarya</taxon>
        <taxon>Ascomycota</taxon>
        <taxon>Saccharomycotina</taxon>
        <taxon>Lipomycetes</taxon>
        <taxon>Lipomycetales</taxon>
        <taxon>Lipomycetaceae</taxon>
        <taxon>Lipomyces</taxon>
    </lineage>
</organism>
<comment type="caution">
    <text evidence="1">The sequence shown here is derived from an EMBL/GenBank/DDBJ whole genome shotgun (WGS) entry which is preliminary data.</text>
</comment>